<dbReference type="Proteomes" id="UP000051586">
    <property type="component" value="Unassembled WGS sequence"/>
</dbReference>
<dbReference type="EMBL" id="AYZI01000009">
    <property type="protein sequence ID" value="KRM90237.1"/>
    <property type="molecule type" value="Genomic_DNA"/>
</dbReference>
<evidence type="ECO:0000256" key="4">
    <source>
        <dbReference type="ARBA" id="ARBA00022722"/>
    </source>
</evidence>
<dbReference type="PATRIC" id="fig|1423745.4.peg.1384"/>
<dbReference type="Gene3D" id="3.90.1570.50">
    <property type="match status" value="1"/>
</dbReference>
<dbReference type="PANTHER" id="PTHR30195">
    <property type="entry name" value="TYPE I SITE-SPECIFIC DEOXYRIBONUCLEASE PROTEIN SUBUNIT M AND R"/>
    <property type="match status" value="1"/>
</dbReference>
<feature type="domain" description="Helicase ATP-binding" evidence="11">
    <location>
        <begin position="278"/>
        <end position="442"/>
    </location>
</feature>
<evidence type="ECO:0000259" key="11">
    <source>
        <dbReference type="PROSITE" id="PS51192"/>
    </source>
</evidence>
<evidence type="ECO:0000313" key="13">
    <source>
        <dbReference type="Proteomes" id="UP000051586"/>
    </source>
</evidence>
<evidence type="ECO:0000256" key="7">
    <source>
        <dbReference type="ARBA" id="ARBA00022759"/>
    </source>
</evidence>
<dbReference type="Pfam" id="PF18766">
    <property type="entry name" value="SWI2_SNF2"/>
    <property type="match status" value="1"/>
</dbReference>
<dbReference type="CDD" id="cd22332">
    <property type="entry name" value="HsdR_N"/>
    <property type="match status" value="1"/>
</dbReference>
<sequence>MAENKFEAAVIDKLRDEGWDYLDDYSGVTIKHLYDHWRDILNQNNHKRLKGKSLTDDEFSRIKLELKKNKTPYDAQLMLAGAGGVGTIPLNRDDGSQIELEIFYGDEVAGGHSRYEVVNQITFNNLPYSLSENRRVDILLLINGLPVCHIEEKDESLQNQWSAFEQLQKYDGDGMYAGLMSFVQVQFILSQHSAHYFARPKNIESYNRDFVFGWRDDDGKDVTNTMKFIHRVMGIPALHRLVTVNMIPDASNDNLMVMRSYQIQATRKILERMKEMDNNGLIEREGGYIWHTTGSGKTVTSFKVAQLLASMPRVKNVLFIVDRVDLVNQTAENFKSFAYKTFEDRIKVVNGRELKKGLRKNSQSHIYLISIQGLDKVIKEGKLASDDRMVILMDEAHRSASGDAVKRIKRALPKTTWFGFTGTPNFYSDEINEVKTSKEISTYDIFGPRLHRYTIKDAIGDGNVLGFDVTYYESQIEADKKTKVSDDELEKEVLTSLPFRKAVVNDIKNNWVANSSGPIEMGVRKPNQFQGMLAVSGKQAVVAYYNLFKKDAPELRVSMTYSKSDDNGVGDSDLQAALKQSMEDYIERYGTRNFLEDNDPERAYLNDITKRISRKKPYNTGNDDDRLDLIIVSDQLLTGFDSKYINIIYMDKMMKEGPLIQAMSRTNRTIDRNAKPHGKVRFYRKGSAMEENVKNALIIYTKGGNDTIEDASKVPDTAEQKKLLDDDILAPSMSKQINDLQPQIERLQELAGEDFSQTPPSEKEKFEFAVTAADVNSKVQRLVQQGYSIGSEVTDDKNQPTSLQIKTEEQFNSLQARMNDVNEMLPAKKQIDLTNIKVAIESYANEIIDYDHLVELLNNYMDEKSNQNRTAVEEHVKPMDESSREEIGAVLDGIERGEYKEHFNTETLQSTRKVIRNAQQELKIYKWAADHNYNGNDIISAYALYSPGKSLNDNPELSQKLQEIEEKLDIGFFQTADFEDSVTNYFDKINNK</sequence>
<dbReference type="SUPFAM" id="SSF52540">
    <property type="entry name" value="P-loop containing nucleoside triphosphate hydrolases"/>
    <property type="match status" value="2"/>
</dbReference>
<evidence type="ECO:0000256" key="5">
    <source>
        <dbReference type="ARBA" id="ARBA00022741"/>
    </source>
</evidence>
<proteinExistence type="inferred from homology"/>
<evidence type="ECO:0000256" key="2">
    <source>
        <dbReference type="ARBA" id="ARBA00008598"/>
    </source>
</evidence>
<keyword evidence="8" id="KW-0378">Hydrolase</keyword>
<evidence type="ECO:0000256" key="6">
    <source>
        <dbReference type="ARBA" id="ARBA00022747"/>
    </source>
</evidence>
<dbReference type="PANTHER" id="PTHR30195:SF16">
    <property type="entry name" value="TYPE I RESTRICTION ENZYME ENDONUCLEASE SUBUNIT"/>
    <property type="match status" value="1"/>
</dbReference>
<name>A0A0R2CES3_9LACO</name>
<dbReference type="EC" id="3.1.21.3" evidence="3"/>
<evidence type="ECO:0000256" key="1">
    <source>
        <dbReference type="ARBA" id="ARBA00000851"/>
    </source>
</evidence>
<dbReference type="InterPro" id="IPR014001">
    <property type="entry name" value="Helicase_ATP-bd"/>
</dbReference>
<evidence type="ECO:0000313" key="12">
    <source>
        <dbReference type="EMBL" id="KRM90237.1"/>
    </source>
</evidence>
<evidence type="ECO:0000256" key="9">
    <source>
        <dbReference type="ARBA" id="ARBA00022840"/>
    </source>
</evidence>
<keyword evidence="4" id="KW-0540">Nuclease</keyword>
<dbReference type="Gene3D" id="3.40.50.300">
    <property type="entry name" value="P-loop containing nucleotide triphosphate hydrolases"/>
    <property type="match status" value="2"/>
</dbReference>
<dbReference type="InterPro" id="IPR055180">
    <property type="entry name" value="HsdR_RecA-like_helicase_dom_2"/>
</dbReference>
<dbReference type="GO" id="GO:0005524">
    <property type="term" value="F:ATP binding"/>
    <property type="evidence" value="ECO:0007669"/>
    <property type="project" value="UniProtKB-KW"/>
</dbReference>
<accession>A0A0R2CES3</accession>
<gene>
    <name evidence="12" type="ORF">FC87_GL001316</name>
</gene>
<dbReference type="SMART" id="SM00487">
    <property type="entry name" value="DEXDc"/>
    <property type="match status" value="1"/>
</dbReference>
<reference evidence="12 13" key="1">
    <citation type="journal article" date="2015" name="Genome Announc.">
        <title>Expanding the biotechnology potential of lactobacilli through comparative genomics of 213 strains and associated genera.</title>
        <authorList>
            <person name="Sun Z."/>
            <person name="Harris H.M."/>
            <person name="McCann A."/>
            <person name="Guo C."/>
            <person name="Argimon S."/>
            <person name="Zhang W."/>
            <person name="Yang X."/>
            <person name="Jeffery I.B."/>
            <person name="Cooney J.C."/>
            <person name="Kagawa T.F."/>
            <person name="Liu W."/>
            <person name="Song Y."/>
            <person name="Salvetti E."/>
            <person name="Wrobel A."/>
            <person name="Rasinkangas P."/>
            <person name="Parkhill J."/>
            <person name="Rea M.C."/>
            <person name="O'Sullivan O."/>
            <person name="Ritari J."/>
            <person name="Douillard F.P."/>
            <person name="Paul Ross R."/>
            <person name="Yang R."/>
            <person name="Briner A.E."/>
            <person name="Felis G.E."/>
            <person name="de Vos W.M."/>
            <person name="Barrangou R."/>
            <person name="Klaenhammer T.R."/>
            <person name="Caufield P.W."/>
            <person name="Cui Y."/>
            <person name="Zhang H."/>
            <person name="O'Toole P.W."/>
        </authorList>
    </citation>
    <scope>NUCLEOTIDE SEQUENCE [LARGE SCALE GENOMIC DNA]</scope>
    <source>
        <strain evidence="12 13">DSM 22689</strain>
    </source>
</reference>
<protein>
    <recommendedName>
        <fullName evidence="3">type I site-specific deoxyribonuclease</fullName>
        <ecNumber evidence="3">3.1.21.3</ecNumber>
    </recommendedName>
</protein>
<comment type="catalytic activity">
    <reaction evidence="1">
        <text>Endonucleolytic cleavage of DNA to give random double-stranded fragments with terminal 5'-phosphates, ATP is simultaneously hydrolyzed.</text>
        <dbReference type="EC" id="3.1.21.3"/>
    </reaction>
</comment>
<evidence type="ECO:0000256" key="8">
    <source>
        <dbReference type="ARBA" id="ARBA00022801"/>
    </source>
</evidence>
<keyword evidence="6" id="KW-0680">Restriction system</keyword>
<dbReference type="InterPro" id="IPR007409">
    <property type="entry name" value="Restrct_endonuc_type1_HsdR_N"/>
</dbReference>
<dbReference type="GO" id="GO:0009035">
    <property type="term" value="F:type I site-specific deoxyribonuclease activity"/>
    <property type="evidence" value="ECO:0007669"/>
    <property type="project" value="UniProtKB-EC"/>
</dbReference>
<dbReference type="RefSeq" id="WP_009166243.1">
    <property type="nucleotide sequence ID" value="NZ_AYZI01000009.1"/>
</dbReference>
<dbReference type="STRING" id="1423745.GCA_001311215_01453"/>
<dbReference type="InterPro" id="IPR040980">
    <property type="entry name" value="SWI2_SNF2"/>
</dbReference>
<evidence type="ECO:0000256" key="3">
    <source>
        <dbReference type="ARBA" id="ARBA00012654"/>
    </source>
</evidence>
<comment type="caution">
    <text evidence="12">The sequence shown here is derived from an EMBL/GenBank/DDBJ whole genome shotgun (WGS) entry which is preliminary data.</text>
</comment>
<keyword evidence="10" id="KW-0238">DNA-binding</keyword>
<dbReference type="InterPro" id="IPR051268">
    <property type="entry name" value="Type-I_R_enzyme_R_subunit"/>
</dbReference>
<dbReference type="AlphaFoldDB" id="A0A0R2CES3"/>
<dbReference type="InterPro" id="IPR027417">
    <property type="entry name" value="P-loop_NTPase"/>
</dbReference>
<dbReference type="Pfam" id="PF22679">
    <property type="entry name" value="T1R_D3-like"/>
    <property type="match status" value="1"/>
</dbReference>
<evidence type="ECO:0000256" key="10">
    <source>
        <dbReference type="ARBA" id="ARBA00023125"/>
    </source>
</evidence>
<dbReference type="PROSITE" id="PS51192">
    <property type="entry name" value="HELICASE_ATP_BIND_1"/>
    <property type="match status" value="1"/>
</dbReference>
<dbReference type="GO" id="GO:0009307">
    <property type="term" value="P:DNA restriction-modification system"/>
    <property type="evidence" value="ECO:0007669"/>
    <property type="project" value="UniProtKB-KW"/>
</dbReference>
<keyword evidence="5" id="KW-0547">Nucleotide-binding</keyword>
<keyword evidence="9" id="KW-0067">ATP-binding</keyword>
<comment type="similarity">
    <text evidence="2">Belongs to the HsdR family.</text>
</comment>
<organism evidence="12 13">
    <name type="scientific">Fructilactobacillus florum DSM 22689 = JCM 16035</name>
    <dbReference type="NCBI Taxonomy" id="1423745"/>
    <lineage>
        <taxon>Bacteria</taxon>
        <taxon>Bacillati</taxon>
        <taxon>Bacillota</taxon>
        <taxon>Bacilli</taxon>
        <taxon>Lactobacillales</taxon>
        <taxon>Lactobacillaceae</taxon>
        <taxon>Fructilactobacillus</taxon>
    </lineage>
</organism>
<keyword evidence="7" id="KW-0255">Endonuclease</keyword>
<dbReference type="GO" id="GO:0003677">
    <property type="term" value="F:DNA binding"/>
    <property type="evidence" value="ECO:0007669"/>
    <property type="project" value="UniProtKB-KW"/>
</dbReference>
<dbReference type="Pfam" id="PF04313">
    <property type="entry name" value="HSDR_N"/>
    <property type="match status" value="1"/>
</dbReference>